<evidence type="ECO:0000313" key="3">
    <source>
        <dbReference type="Proteomes" id="UP001385951"/>
    </source>
</evidence>
<name>A0AAW0FR19_9APHY</name>
<organism evidence="2 3">
    <name type="scientific">Cerrena zonata</name>
    <dbReference type="NCBI Taxonomy" id="2478898"/>
    <lineage>
        <taxon>Eukaryota</taxon>
        <taxon>Fungi</taxon>
        <taxon>Dikarya</taxon>
        <taxon>Basidiomycota</taxon>
        <taxon>Agaricomycotina</taxon>
        <taxon>Agaricomycetes</taxon>
        <taxon>Polyporales</taxon>
        <taxon>Cerrenaceae</taxon>
        <taxon>Cerrena</taxon>
    </lineage>
</organism>
<feature type="compositionally biased region" description="Basic residues" evidence="1">
    <location>
        <begin position="155"/>
        <end position="171"/>
    </location>
</feature>
<comment type="caution">
    <text evidence="2">The sequence shown here is derived from an EMBL/GenBank/DDBJ whole genome shotgun (WGS) entry which is preliminary data.</text>
</comment>
<feature type="compositionally biased region" description="Basic and acidic residues" evidence="1">
    <location>
        <begin position="114"/>
        <end position="124"/>
    </location>
</feature>
<dbReference type="EMBL" id="JASBNA010000027">
    <property type="protein sequence ID" value="KAK7684098.1"/>
    <property type="molecule type" value="Genomic_DNA"/>
</dbReference>
<evidence type="ECO:0000256" key="1">
    <source>
        <dbReference type="SAM" id="MobiDB-lite"/>
    </source>
</evidence>
<protein>
    <submittedName>
        <fullName evidence="2">Uncharacterized protein</fullName>
    </submittedName>
</protein>
<keyword evidence="3" id="KW-1185">Reference proteome</keyword>
<gene>
    <name evidence="2" type="ORF">QCA50_012740</name>
</gene>
<feature type="region of interest" description="Disordered" evidence="1">
    <location>
        <begin position="114"/>
        <end position="133"/>
    </location>
</feature>
<reference evidence="2 3" key="1">
    <citation type="submission" date="2022-09" db="EMBL/GenBank/DDBJ databases">
        <authorList>
            <person name="Palmer J.M."/>
        </authorList>
    </citation>
    <scope>NUCLEOTIDE SEQUENCE [LARGE SCALE GENOMIC DNA]</scope>
    <source>
        <strain evidence="2 3">DSM 7382</strain>
    </source>
</reference>
<accession>A0AAW0FR19</accession>
<dbReference type="Proteomes" id="UP001385951">
    <property type="component" value="Unassembled WGS sequence"/>
</dbReference>
<sequence length="171" mass="20086">MEALNYQQFVNHDFLLHKIKEFEKMIEKNYISLNGDEMIKKYKKNNQANADSLDKYDKQKWDLKVYESFKHAFAGKKSENDKFVDSIILSIDDEYSWNTNSLFKSTAYSPKDPMFKKENSDGELPKSGLQDNNNFIKSESLECLNENLNEPSPSKRTKKRIGLLPRKKRKS</sequence>
<evidence type="ECO:0000313" key="2">
    <source>
        <dbReference type="EMBL" id="KAK7684098.1"/>
    </source>
</evidence>
<feature type="region of interest" description="Disordered" evidence="1">
    <location>
        <begin position="146"/>
        <end position="171"/>
    </location>
</feature>
<dbReference type="AlphaFoldDB" id="A0AAW0FR19"/>
<proteinExistence type="predicted"/>